<protein>
    <submittedName>
        <fullName evidence="1">Uncharacterized protein</fullName>
    </submittedName>
</protein>
<dbReference type="Proteomes" id="UP000002035">
    <property type="component" value="Unassembled WGS sequence"/>
</dbReference>
<name>C5FMF0_ARTOC</name>
<dbReference type="STRING" id="554155.C5FMF0"/>
<dbReference type="GeneID" id="9229690"/>
<sequence>MYVVFCTANIPSEALGNFIDEAYREILLSEDDTGPPGAPCILQTTDLSSISHGSRKPMAKLKSPFLNKADNEIRDWVRHHRCPGFCGDDILYSRPANSLSTREHAALDIVTNKILTIKLNCKKRSDDAQECFDEMKLFAS</sequence>
<evidence type="ECO:0000313" key="2">
    <source>
        <dbReference type="Proteomes" id="UP000002035"/>
    </source>
</evidence>
<dbReference type="EMBL" id="DS995703">
    <property type="protein sequence ID" value="EEQ31053.1"/>
    <property type="molecule type" value="Genomic_DNA"/>
</dbReference>
<dbReference type="RefSeq" id="XP_002848366.1">
    <property type="nucleotide sequence ID" value="XM_002848320.1"/>
</dbReference>
<dbReference type="VEuPathDB" id="FungiDB:MCYG_03872"/>
<dbReference type="AlphaFoldDB" id="C5FMF0"/>
<dbReference type="HOGENOM" id="CLU_1834699_0_0_1"/>
<keyword evidence="2" id="KW-1185">Reference proteome</keyword>
<evidence type="ECO:0000313" key="1">
    <source>
        <dbReference type="EMBL" id="EEQ31053.1"/>
    </source>
</evidence>
<accession>C5FMF0</accession>
<gene>
    <name evidence="1" type="ORF">MCYG_03872</name>
</gene>
<reference evidence="2" key="1">
    <citation type="journal article" date="2012" name="MBio">
        <title>Comparative genome analysis of Trichophyton rubrum and related dermatophytes reveals candidate genes involved in infection.</title>
        <authorList>
            <person name="Martinez D.A."/>
            <person name="Oliver B.G."/>
            <person name="Graeser Y."/>
            <person name="Goldberg J.M."/>
            <person name="Li W."/>
            <person name="Martinez-Rossi N.M."/>
            <person name="Monod M."/>
            <person name="Shelest E."/>
            <person name="Barton R.C."/>
            <person name="Birch E."/>
            <person name="Brakhage A.A."/>
            <person name="Chen Z."/>
            <person name="Gurr S.J."/>
            <person name="Heiman D."/>
            <person name="Heitman J."/>
            <person name="Kosti I."/>
            <person name="Rossi A."/>
            <person name="Saif S."/>
            <person name="Samalova M."/>
            <person name="Saunders C.W."/>
            <person name="Shea T."/>
            <person name="Summerbell R.C."/>
            <person name="Xu J."/>
            <person name="Young S."/>
            <person name="Zeng Q."/>
            <person name="Birren B.W."/>
            <person name="Cuomo C.A."/>
            <person name="White T.C."/>
        </authorList>
    </citation>
    <scope>NUCLEOTIDE SEQUENCE [LARGE SCALE GENOMIC DNA]</scope>
    <source>
        <strain evidence="2">ATCC MYA-4605 / CBS 113480</strain>
    </source>
</reference>
<dbReference type="OrthoDB" id="4168782at2759"/>
<organism evidence="1 2">
    <name type="scientific">Arthroderma otae (strain ATCC MYA-4605 / CBS 113480)</name>
    <name type="common">Microsporum canis</name>
    <dbReference type="NCBI Taxonomy" id="554155"/>
    <lineage>
        <taxon>Eukaryota</taxon>
        <taxon>Fungi</taxon>
        <taxon>Dikarya</taxon>
        <taxon>Ascomycota</taxon>
        <taxon>Pezizomycotina</taxon>
        <taxon>Eurotiomycetes</taxon>
        <taxon>Eurotiomycetidae</taxon>
        <taxon>Onygenales</taxon>
        <taxon>Arthrodermataceae</taxon>
        <taxon>Microsporum</taxon>
    </lineage>
</organism>
<proteinExistence type="predicted"/>